<dbReference type="Proteomes" id="UP000006906">
    <property type="component" value="Chromosome 12"/>
</dbReference>
<name>A0A2K3D3I3_CHLRE</name>
<dbReference type="GeneID" id="66055455"/>
<evidence type="ECO:0000313" key="2">
    <source>
        <dbReference type="Proteomes" id="UP000006906"/>
    </source>
</evidence>
<dbReference type="EMBL" id="CM008973">
    <property type="protein sequence ID" value="PNW75102.1"/>
    <property type="molecule type" value="Genomic_DNA"/>
</dbReference>
<gene>
    <name evidence="1" type="ORF">CHLRE_12g496402v5</name>
</gene>
<dbReference type="KEGG" id="cre:CHLRE_12g496402v5"/>
<dbReference type="Gramene" id="PNW75102">
    <property type="protein sequence ID" value="PNW75102"/>
    <property type="gene ID" value="CHLRE_12g496402v5"/>
</dbReference>
<dbReference type="RefSeq" id="XP_042918352.1">
    <property type="nucleotide sequence ID" value="XM_043068014.1"/>
</dbReference>
<accession>A0A2K3D3I3</accession>
<dbReference type="AlphaFoldDB" id="A0A2K3D3I3"/>
<proteinExistence type="predicted"/>
<sequence>MGLSCASRAPEAKTGSDGARSCWRLFVFVLILDVSHALTEMARTLGCAAARTYLLAR</sequence>
<protein>
    <submittedName>
        <fullName evidence="1">Uncharacterized protein</fullName>
    </submittedName>
</protein>
<dbReference type="InParanoid" id="A0A2K3D3I3"/>
<organism evidence="1 2">
    <name type="scientific">Chlamydomonas reinhardtii</name>
    <name type="common">Chlamydomonas smithii</name>
    <dbReference type="NCBI Taxonomy" id="3055"/>
    <lineage>
        <taxon>Eukaryota</taxon>
        <taxon>Viridiplantae</taxon>
        <taxon>Chlorophyta</taxon>
        <taxon>core chlorophytes</taxon>
        <taxon>Chlorophyceae</taxon>
        <taxon>CS clade</taxon>
        <taxon>Chlamydomonadales</taxon>
        <taxon>Chlamydomonadaceae</taxon>
        <taxon>Chlamydomonas</taxon>
    </lineage>
</organism>
<evidence type="ECO:0000313" key="1">
    <source>
        <dbReference type="EMBL" id="PNW75102.1"/>
    </source>
</evidence>
<keyword evidence="2" id="KW-1185">Reference proteome</keyword>
<reference evidence="1 2" key="1">
    <citation type="journal article" date="2007" name="Science">
        <title>The Chlamydomonas genome reveals the evolution of key animal and plant functions.</title>
        <authorList>
            <person name="Merchant S.S."/>
            <person name="Prochnik S.E."/>
            <person name="Vallon O."/>
            <person name="Harris E.H."/>
            <person name="Karpowicz S.J."/>
            <person name="Witman G.B."/>
            <person name="Terry A."/>
            <person name="Salamov A."/>
            <person name="Fritz-Laylin L.K."/>
            <person name="Marechal-Drouard L."/>
            <person name="Marshall W.F."/>
            <person name="Qu L.H."/>
            <person name="Nelson D.R."/>
            <person name="Sanderfoot A.A."/>
            <person name="Spalding M.H."/>
            <person name="Kapitonov V.V."/>
            <person name="Ren Q."/>
            <person name="Ferris P."/>
            <person name="Lindquist E."/>
            <person name="Shapiro H."/>
            <person name="Lucas S.M."/>
            <person name="Grimwood J."/>
            <person name="Schmutz J."/>
            <person name="Cardol P."/>
            <person name="Cerutti H."/>
            <person name="Chanfreau G."/>
            <person name="Chen C.L."/>
            <person name="Cognat V."/>
            <person name="Croft M.T."/>
            <person name="Dent R."/>
            <person name="Dutcher S."/>
            <person name="Fernandez E."/>
            <person name="Fukuzawa H."/>
            <person name="Gonzalez-Ballester D."/>
            <person name="Gonzalez-Halphen D."/>
            <person name="Hallmann A."/>
            <person name="Hanikenne M."/>
            <person name="Hippler M."/>
            <person name="Inwood W."/>
            <person name="Jabbari K."/>
            <person name="Kalanon M."/>
            <person name="Kuras R."/>
            <person name="Lefebvre P.A."/>
            <person name="Lemaire S.D."/>
            <person name="Lobanov A.V."/>
            <person name="Lohr M."/>
            <person name="Manuell A."/>
            <person name="Meier I."/>
            <person name="Mets L."/>
            <person name="Mittag M."/>
            <person name="Mittelmeier T."/>
            <person name="Moroney J.V."/>
            <person name="Moseley J."/>
            <person name="Napoli C."/>
            <person name="Nedelcu A.M."/>
            <person name="Niyogi K."/>
            <person name="Novoselov S.V."/>
            <person name="Paulsen I.T."/>
            <person name="Pazour G."/>
            <person name="Purton S."/>
            <person name="Ral J.P."/>
            <person name="Riano-Pachon D.M."/>
            <person name="Riekhof W."/>
            <person name="Rymarquis L."/>
            <person name="Schroda M."/>
            <person name="Stern D."/>
            <person name="Umen J."/>
            <person name="Willows R."/>
            <person name="Wilson N."/>
            <person name="Zimmer S.L."/>
            <person name="Allmer J."/>
            <person name="Balk J."/>
            <person name="Bisova K."/>
            <person name="Chen C.J."/>
            <person name="Elias M."/>
            <person name="Gendler K."/>
            <person name="Hauser C."/>
            <person name="Lamb M.R."/>
            <person name="Ledford H."/>
            <person name="Long J.C."/>
            <person name="Minagawa J."/>
            <person name="Page M.D."/>
            <person name="Pan J."/>
            <person name="Pootakham W."/>
            <person name="Roje S."/>
            <person name="Rose A."/>
            <person name="Stahlberg E."/>
            <person name="Terauchi A.M."/>
            <person name="Yang P."/>
            <person name="Ball S."/>
            <person name="Bowler C."/>
            <person name="Dieckmann C.L."/>
            <person name="Gladyshev V.N."/>
            <person name="Green P."/>
            <person name="Jorgensen R."/>
            <person name="Mayfield S."/>
            <person name="Mueller-Roeber B."/>
            <person name="Rajamani S."/>
            <person name="Sayre R.T."/>
            <person name="Brokstein P."/>
            <person name="Dubchak I."/>
            <person name="Goodstein D."/>
            <person name="Hornick L."/>
            <person name="Huang Y.W."/>
            <person name="Jhaveri J."/>
            <person name="Luo Y."/>
            <person name="Martinez D."/>
            <person name="Ngau W.C."/>
            <person name="Otillar B."/>
            <person name="Poliakov A."/>
            <person name="Porter A."/>
            <person name="Szajkowski L."/>
            <person name="Werner G."/>
            <person name="Zhou K."/>
            <person name="Grigoriev I.V."/>
            <person name="Rokhsar D.S."/>
            <person name="Grossman A.R."/>
        </authorList>
    </citation>
    <scope>NUCLEOTIDE SEQUENCE [LARGE SCALE GENOMIC DNA]</scope>
    <source>
        <strain evidence="2">CC-503</strain>
    </source>
</reference>